<evidence type="ECO:0000313" key="2">
    <source>
        <dbReference type="Proteomes" id="UP001652624"/>
    </source>
</evidence>
<protein>
    <submittedName>
        <fullName evidence="3">Uncharacterized protein LOC132540416</fullName>
    </submittedName>
</protein>
<gene>
    <name evidence="3" type="primary">LOC132540416</name>
</gene>
<dbReference type="RefSeq" id="XP_060054030.1">
    <property type="nucleotide sequence ID" value="XM_060198047.1"/>
</dbReference>
<keyword evidence="2" id="KW-1185">Reference proteome</keyword>
<name>A0ABM3XYY3_ERIEU</name>
<dbReference type="Proteomes" id="UP001652624">
    <property type="component" value="Chromosome 9"/>
</dbReference>
<feature type="region of interest" description="Disordered" evidence="1">
    <location>
        <begin position="118"/>
        <end position="144"/>
    </location>
</feature>
<evidence type="ECO:0000256" key="1">
    <source>
        <dbReference type="SAM" id="MobiDB-lite"/>
    </source>
</evidence>
<dbReference type="GeneID" id="132540416"/>
<accession>A0ABM3XYY3</accession>
<evidence type="ECO:0000313" key="3">
    <source>
        <dbReference type="RefSeq" id="XP_060054030.1"/>
    </source>
</evidence>
<proteinExistence type="predicted"/>
<sequence length="215" mass="24259">MAFSSACEEISKSVCPVFTRLFCCFWNIYLWTTLWFLPNASPQEPNASPQEPAFHRVAQGTGRGLPPHCSATVSRAADMTGPWGRAMAAYHGRHPGAPRPVPSARLAHPPSCYEVWTDPGPPGDHRLPAETGPPGRDLQLGSEGRRAKIRRDLSRDRNLQFLEVKLRKRPPLDNALPEQLRQYRSKFVFKMTCLHNKSFSPCILKTMCMCVFKVW</sequence>
<reference evidence="3" key="1">
    <citation type="submission" date="2025-08" db="UniProtKB">
        <authorList>
            <consortium name="RefSeq"/>
        </authorList>
    </citation>
    <scope>IDENTIFICATION</scope>
</reference>
<organism evidence="2 3">
    <name type="scientific">Erinaceus europaeus</name>
    <name type="common">Western European hedgehog</name>
    <dbReference type="NCBI Taxonomy" id="9365"/>
    <lineage>
        <taxon>Eukaryota</taxon>
        <taxon>Metazoa</taxon>
        <taxon>Chordata</taxon>
        <taxon>Craniata</taxon>
        <taxon>Vertebrata</taxon>
        <taxon>Euteleostomi</taxon>
        <taxon>Mammalia</taxon>
        <taxon>Eutheria</taxon>
        <taxon>Laurasiatheria</taxon>
        <taxon>Eulipotyphla</taxon>
        <taxon>Erinaceidae</taxon>
        <taxon>Erinaceinae</taxon>
        <taxon>Erinaceus</taxon>
    </lineage>
</organism>